<name>A0AAU0PWZ5_9CORY</name>
<dbReference type="EMBL" id="CP137757">
    <property type="protein sequence ID" value="WPF24370.1"/>
    <property type="molecule type" value="Genomic_DNA"/>
</dbReference>
<evidence type="ECO:0000313" key="2">
    <source>
        <dbReference type="EMBL" id="WPF24370.1"/>
    </source>
</evidence>
<sequence>MDIRQVKKIYDRLLPTLNRQRRECKRVDSWLKPLERGFELPAKATREHQGLADLSRTPWLRLVVDNVTQAMYVDSIVGEDGRIDELWRLWHDNACDAQQIPNHRSFVAYGHSYGVVTPGVRAGQATAKIRFVSPKSVAVEFEDAGADLYPSAALESVSSQDDTLRYRLFVPGRVLTLVQGHRNGSTLDGLSVESEYATGLDVVPVVQFSNQKDLDGNVIGEVEPFIPTAQRINKTAYDRLLAQHYNSWKVKYVTGLELPTVADEYGNPTGEVDQTEAEKVKMKLAQDDILVAEEPDSKFGTLDATALEPFVTSWRSDIEALAAVSQTPAHALTGQLVNLNAEALAAARAPLTQKVFEREKNAGASYARVLRLAAYFAGYDDIAGNELVRVTWQDMEIRSLSQAVDALGKASQMLGVPARGLWSHIPGVEASDVQEWERLADEDNERDPLNGLMRRHNASTVETVSGGDE</sequence>
<organism evidence="2 3">
    <name type="scientific">Corynebacterium pseudokroppenstedtii</name>
    <dbReference type="NCBI Taxonomy" id="2804917"/>
    <lineage>
        <taxon>Bacteria</taxon>
        <taxon>Bacillati</taxon>
        <taxon>Actinomycetota</taxon>
        <taxon>Actinomycetes</taxon>
        <taxon>Mycobacteriales</taxon>
        <taxon>Corynebacteriaceae</taxon>
        <taxon>Corynebacterium</taxon>
    </lineage>
</organism>
<dbReference type="RefSeq" id="WP_236883067.1">
    <property type="nucleotide sequence ID" value="NZ_CP137757.1"/>
</dbReference>
<feature type="region of interest" description="Disordered" evidence="1">
    <location>
        <begin position="444"/>
        <end position="469"/>
    </location>
</feature>
<dbReference type="KEGG" id="cpsk:Q0N40_07415"/>
<dbReference type="Pfam" id="PF05133">
    <property type="entry name" value="SPP1_portal"/>
    <property type="match status" value="1"/>
</dbReference>
<evidence type="ECO:0000256" key="1">
    <source>
        <dbReference type="SAM" id="MobiDB-lite"/>
    </source>
</evidence>
<dbReference type="Proteomes" id="UP001174314">
    <property type="component" value="Chromosome"/>
</dbReference>
<protein>
    <submittedName>
        <fullName evidence="2">Phage portal protein</fullName>
    </submittedName>
</protein>
<accession>A0AAU0PWZ5</accession>
<dbReference type="AlphaFoldDB" id="A0AAU0PWZ5"/>
<evidence type="ECO:0000313" key="3">
    <source>
        <dbReference type="Proteomes" id="UP001174314"/>
    </source>
</evidence>
<dbReference type="InterPro" id="IPR021145">
    <property type="entry name" value="Portal_protein_SPP1_Gp6-like"/>
</dbReference>
<keyword evidence="3" id="KW-1185">Reference proteome</keyword>
<proteinExistence type="predicted"/>
<gene>
    <name evidence="2" type="ORF">Q0N40_07415</name>
</gene>
<reference evidence="2 3" key="1">
    <citation type="submission" date="2023-10" db="EMBL/GenBank/DDBJ databases">
        <title>complete genome sequence of Corynebacterium pseudokroppenstedtii P15-C1.</title>
        <authorList>
            <person name="Bruggemann H."/>
            <person name="Poehlein A."/>
        </authorList>
    </citation>
    <scope>NUCLEOTIDE SEQUENCE [LARGE SCALE GENOMIC DNA]</scope>
    <source>
        <strain evidence="2 3">P15_C1</strain>
    </source>
</reference>